<protein>
    <submittedName>
        <fullName evidence="3">Uncharacterized protein</fullName>
    </submittedName>
</protein>
<dbReference type="EMBL" id="CAJOBB010020513">
    <property type="protein sequence ID" value="CAF4368082.1"/>
    <property type="molecule type" value="Genomic_DNA"/>
</dbReference>
<name>A0A820M3Y6_9BILA</name>
<dbReference type="GO" id="GO:0005886">
    <property type="term" value="C:plasma membrane"/>
    <property type="evidence" value="ECO:0007669"/>
    <property type="project" value="TreeGrafter"/>
</dbReference>
<dbReference type="GO" id="GO:0005925">
    <property type="term" value="C:focal adhesion"/>
    <property type="evidence" value="ECO:0007669"/>
    <property type="project" value="TreeGrafter"/>
</dbReference>
<organism evidence="3 4">
    <name type="scientific">Adineta steineri</name>
    <dbReference type="NCBI Taxonomy" id="433720"/>
    <lineage>
        <taxon>Eukaryota</taxon>
        <taxon>Metazoa</taxon>
        <taxon>Spiralia</taxon>
        <taxon>Gnathifera</taxon>
        <taxon>Rotifera</taxon>
        <taxon>Eurotatoria</taxon>
        <taxon>Bdelloidea</taxon>
        <taxon>Adinetida</taxon>
        <taxon>Adinetidae</taxon>
        <taxon>Adineta</taxon>
    </lineage>
</organism>
<feature type="non-terminal residue" evidence="3">
    <location>
        <position position="1"/>
    </location>
</feature>
<sequence length="182" mass="20005">NGIYFINHQQEDDKRSRLLVSLKNVHSSSNQFLERAKTISIEPTINDNDVKYQLANAAKAVTESINDVITACLVPKSPTTTIERSECDNAIHDMETSKTLLQQSVLQPCSNLTYFETLDNVVENSKRLGEAMTHIASASKNTNHELFIQAIQDASKAVCNLTESSAQASYLIGVSEVTSTKG</sequence>
<comment type="subcellular location">
    <subcellularLocation>
        <location evidence="1">Cytoplasm</location>
    </subcellularLocation>
</comment>
<dbReference type="PANTHER" id="PTHR19981:SF1">
    <property type="entry name" value="RHEA, ISOFORM B"/>
    <property type="match status" value="1"/>
</dbReference>
<comment type="caution">
    <text evidence="3">The sequence shown here is derived from an EMBL/GenBank/DDBJ whole genome shotgun (WGS) entry which is preliminary data.</text>
</comment>
<evidence type="ECO:0000256" key="2">
    <source>
        <dbReference type="ARBA" id="ARBA00022490"/>
    </source>
</evidence>
<dbReference type="AlphaFoldDB" id="A0A820M3Y6"/>
<dbReference type="SUPFAM" id="SSF47220">
    <property type="entry name" value="alpha-catenin/vinculin-like"/>
    <property type="match status" value="1"/>
</dbReference>
<dbReference type="PANTHER" id="PTHR19981">
    <property type="entry name" value="TALIN"/>
    <property type="match status" value="1"/>
</dbReference>
<dbReference type="GO" id="GO:0030036">
    <property type="term" value="P:actin cytoskeleton organization"/>
    <property type="evidence" value="ECO:0007669"/>
    <property type="project" value="TreeGrafter"/>
</dbReference>
<gene>
    <name evidence="3" type="ORF">KXQ929_LOCUS49201</name>
</gene>
<reference evidence="3" key="1">
    <citation type="submission" date="2021-02" db="EMBL/GenBank/DDBJ databases">
        <authorList>
            <person name="Nowell W R."/>
        </authorList>
    </citation>
    <scope>NUCLEOTIDE SEQUENCE</scope>
</reference>
<keyword evidence="2" id="KW-0963">Cytoplasm</keyword>
<dbReference type="Proteomes" id="UP000663868">
    <property type="component" value="Unassembled WGS sequence"/>
</dbReference>
<dbReference type="GO" id="GO:0005737">
    <property type="term" value="C:cytoplasm"/>
    <property type="evidence" value="ECO:0007669"/>
    <property type="project" value="UniProtKB-SubCell"/>
</dbReference>
<dbReference type="GO" id="GO:0005178">
    <property type="term" value="F:integrin binding"/>
    <property type="evidence" value="ECO:0007669"/>
    <property type="project" value="TreeGrafter"/>
</dbReference>
<evidence type="ECO:0000313" key="3">
    <source>
        <dbReference type="EMBL" id="CAF4368082.1"/>
    </source>
</evidence>
<dbReference type="GO" id="GO:0051015">
    <property type="term" value="F:actin filament binding"/>
    <property type="evidence" value="ECO:0007669"/>
    <property type="project" value="InterPro"/>
</dbReference>
<evidence type="ECO:0000313" key="4">
    <source>
        <dbReference type="Proteomes" id="UP000663868"/>
    </source>
</evidence>
<dbReference type="GO" id="GO:0098609">
    <property type="term" value="P:cell-cell adhesion"/>
    <property type="evidence" value="ECO:0007669"/>
    <property type="project" value="TreeGrafter"/>
</dbReference>
<dbReference type="InterPro" id="IPR036723">
    <property type="entry name" value="Alpha-catenin/vinculin-like_sf"/>
</dbReference>
<evidence type="ECO:0000256" key="1">
    <source>
        <dbReference type="ARBA" id="ARBA00004496"/>
    </source>
</evidence>
<feature type="non-terminal residue" evidence="3">
    <location>
        <position position="182"/>
    </location>
</feature>
<proteinExistence type="predicted"/>
<dbReference type="Gene3D" id="1.20.1420.10">
    <property type="entry name" value="Talin, central domain"/>
    <property type="match status" value="2"/>
</dbReference>
<accession>A0A820M3Y6</accession>